<organism evidence="1 2">
    <name type="scientific">Halteria grandinella</name>
    <dbReference type="NCBI Taxonomy" id="5974"/>
    <lineage>
        <taxon>Eukaryota</taxon>
        <taxon>Sar</taxon>
        <taxon>Alveolata</taxon>
        <taxon>Ciliophora</taxon>
        <taxon>Intramacronucleata</taxon>
        <taxon>Spirotrichea</taxon>
        <taxon>Stichotrichia</taxon>
        <taxon>Sporadotrichida</taxon>
        <taxon>Halteriidae</taxon>
        <taxon>Halteria</taxon>
    </lineage>
</organism>
<name>A0A8J8P5X3_HALGN</name>
<comment type="caution">
    <text evidence="1">The sequence shown here is derived from an EMBL/GenBank/DDBJ whole genome shotgun (WGS) entry which is preliminary data.</text>
</comment>
<reference evidence="1" key="1">
    <citation type="submission" date="2019-06" db="EMBL/GenBank/DDBJ databases">
        <authorList>
            <person name="Zheng W."/>
        </authorList>
    </citation>
    <scope>NUCLEOTIDE SEQUENCE</scope>
    <source>
        <strain evidence="1">QDHG01</strain>
    </source>
</reference>
<protein>
    <submittedName>
        <fullName evidence="1">Uncharacterized protein</fullName>
    </submittedName>
</protein>
<dbReference type="Proteomes" id="UP000785679">
    <property type="component" value="Unassembled WGS sequence"/>
</dbReference>
<gene>
    <name evidence="1" type="ORF">FGO68_gene14178</name>
</gene>
<dbReference type="AlphaFoldDB" id="A0A8J8P5X3"/>
<accession>A0A8J8P5X3</accession>
<evidence type="ECO:0000313" key="1">
    <source>
        <dbReference type="EMBL" id="TNV87687.1"/>
    </source>
</evidence>
<proteinExistence type="predicted"/>
<evidence type="ECO:0000313" key="2">
    <source>
        <dbReference type="Proteomes" id="UP000785679"/>
    </source>
</evidence>
<keyword evidence="2" id="KW-1185">Reference proteome</keyword>
<dbReference type="EMBL" id="RRYP01000276">
    <property type="protein sequence ID" value="TNV87687.1"/>
    <property type="molecule type" value="Genomic_DNA"/>
</dbReference>
<sequence>MMKRSSIMMTVRQIIGNKQKPPSTTAITQKFQQSGQPAQTTATGVLLSYVHITRVVIDQLRLTLPCGWQFQKYFEEAYTQNHFHRPQSALLIQKQLFLPQIQQQYRHHSNKALHSATSLTNNLVKNSSFVNILAPQHSAHLQFQDQQKCLIQNLGVGNASSNSCSVTPPAVGGSQSPVSNFGALNFKDAEMKILKINQQIKQIETASAKHALLFHRQALTPVYQGIKLTHNFPVQKATNNILSIGKGFLQEVHSGELRLEGSKTPPCSQNLNMRGEEEDSIWEIGPGRNQTALKLNPSKFQRNLSPTKGSLKIQEGVGKFGRSRFAPEIKNRAPAGKSEISQLNEQDFHEDNSIMSSPIHSATDALGVGCGPLKQKLGWNQRPEEDRKSIGYVGTPTSKFVNKLSINMAKVPRAHSPFSQRYQQPALLKPTDQGYYCDGNYSPQVPLNEEISYENKDPIIPAHLTLQPFGHSKPFLGVQMSRGYDISSVGDNADYIQHDEEDFQPNQVKEREYQEQFVDDESWEEALKQAIDEGINFSQSSSVDEDYDVGDEIQEEKNMKVHPPTFNGSGIGKNSYNQDDCNNVYEPKKIDFKSNFVKFRQQGQCQRGKQYSMPMDTLVPPSQHQ</sequence>